<dbReference type="PANTHER" id="PTHR12358:SF106">
    <property type="entry name" value="LIPID KINASE YEGS"/>
    <property type="match status" value="1"/>
</dbReference>
<evidence type="ECO:0000256" key="6">
    <source>
        <dbReference type="ARBA" id="ARBA00022741"/>
    </source>
</evidence>
<keyword evidence="5" id="KW-0479">Metal-binding</keyword>
<dbReference type="Gene3D" id="2.60.200.40">
    <property type="match status" value="1"/>
</dbReference>
<evidence type="ECO:0000256" key="3">
    <source>
        <dbReference type="ARBA" id="ARBA00022516"/>
    </source>
</evidence>
<keyword evidence="11" id="KW-0594">Phospholipid biosynthesis</keyword>
<keyword evidence="4" id="KW-0808">Transferase</keyword>
<dbReference type="InterPro" id="IPR016064">
    <property type="entry name" value="NAD/diacylglycerol_kinase_sf"/>
</dbReference>
<keyword evidence="15" id="KW-1185">Reference proteome</keyword>
<dbReference type="InterPro" id="IPR001206">
    <property type="entry name" value="Diacylglycerol_kinase_cat_dom"/>
</dbReference>
<evidence type="ECO:0000256" key="5">
    <source>
        <dbReference type="ARBA" id="ARBA00022723"/>
    </source>
</evidence>
<dbReference type="InterPro" id="IPR017438">
    <property type="entry name" value="ATP-NAD_kinase_N"/>
</dbReference>
<dbReference type="SMART" id="SM00046">
    <property type="entry name" value="DAGKc"/>
    <property type="match status" value="1"/>
</dbReference>
<evidence type="ECO:0000313" key="15">
    <source>
        <dbReference type="Proteomes" id="UP000611521"/>
    </source>
</evidence>
<dbReference type="Pfam" id="PF00781">
    <property type="entry name" value="DAGK_cat"/>
    <property type="match status" value="1"/>
</dbReference>
<keyword evidence="3" id="KW-0444">Lipid biosynthesis</keyword>
<dbReference type="EMBL" id="JACSPX010000003">
    <property type="protein sequence ID" value="MBD8013157.1"/>
    <property type="molecule type" value="Genomic_DNA"/>
</dbReference>
<comment type="cofactor">
    <cofactor evidence="1">
        <name>Mg(2+)</name>
        <dbReference type="ChEBI" id="CHEBI:18420"/>
    </cofactor>
</comment>
<evidence type="ECO:0000256" key="10">
    <source>
        <dbReference type="ARBA" id="ARBA00023098"/>
    </source>
</evidence>
<comment type="caution">
    <text evidence="14">The sequence shown here is derived from an EMBL/GenBank/DDBJ whole genome shotgun (WGS) entry which is preliminary data.</text>
</comment>
<organism evidence="14 15">
    <name type="scientific">Microbacterium commune</name>
    <dbReference type="NCBI Taxonomy" id="2762219"/>
    <lineage>
        <taxon>Bacteria</taxon>
        <taxon>Bacillati</taxon>
        <taxon>Actinomycetota</taxon>
        <taxon>Actinomycetes</taxon>
        <taxon>Micrococcales</taxon>
        <taxon>Microbacteriaceae</taxon>
        <taxon>Microbacterium</taxon>
    </lineage>
</organism>
<dbReference type="InterPro" id="IPR050187">
    <property type="entry name" value="Lipid_Phosphate_FormReg"/>
</dbReference>
<evidence type="ECO:0000256" key="9">
    <source>
        <dbReference type="ARBA" id="ARBA00022842"/>
    </source>
</evidence>
<evidence type="ECO:0000256" key="11">
    <source>
        <dbReference type="ARBA" id="ARBA00023209"/>
    </source>
</evidence>
<reference evidence="14 15" key="1">
    <citation type="submission" date="2020-08" db="EMBL/GenBank/DDBJ databases">
        <title>A Genomic Blueprint of the Chicken Gut Microbiome.</title>
        <authorList>
            <person name="Gilroy R."/>
            <person name="Ravi A."/>
            <person name="Getino M."/>
            <person name="Pursley I."/>
            <person name="Horton D.L."/>
            <person name="Alikhan N.-F."/>
            <person name="Baker D."/>
            <person name="Gharbi K."/>
            <person name="Hall N."/>
            <person name="Watson M."/>
            <person name="Adriaenssens E.M."/>
            <person name="Foster-Nyarko E."/>
            <person name="Jarju S."/>
            <person name="Secka A."/>
            <person name="Antonio M."/>
            <person name="Oren A."/>
            <person name="Chaudhuri R."/>
            <person name="La Ragione R.M."/>
            <person name="Hildebrand F."/>
            <person name="Pallen M.J."/>
        </authorList>
    </citation>
    <scope>NUCLEOTIDE SEQUENCE [LARGE SCALE GENOMIC DNA]</scope>
    <source>
        <strain evidence="14 15">Re1</strain>
    </source>
</reference>
<comment type="similarity">
    <text evidence="2">Belongs to the diacylglycerol/lipid kinase family.</text>
</comment>
<dbReference type="Gene3D" id="3.40.50.10330">
    <property type="entry name" value="Probable inorganic polyphosphate/atp-NAD kinase, domain 1"/>
    <property type="match status" value="1"/>
</dbReference>
<accession>A0ABR8W809</accession>
<dbReference type="PANTHER" id="PTHR12358">
    <property type="entry name" value="SPHINGOSINE KINASE"/>
    <property type="match status" value="1"/>
</dbReference>
<evidence type="ECO:0000259" key="13">
    <source>
        <dbReference type="PROSITE" id="PS50146"/>
    </source>
</evidence>
<dbReference type="GO" id="GO:0016301">
    <property type="term" value="F:kinase activity"/>
    <property type="evidence" value="ECO:0007669"/>
    <property type="project" value="UniProtKB-KW"/>
</dbReference>
<keyword evidence="12" id="KW-1208">Phospholipid metabolism</keyword>
<keyword evidence="10" id="KW-0443">Lipid metabolism</keyword>
<dbReference type="InterPro" id="IPR045540">
    <property type="entry name" value="YegS/DAGK_C"/>
</dbReference>
<proteinExistence type="inferred from homology"/>
<dbReference type="InterPro" id="IPR005218">
    <property type="entry name" value="Diacylglycerol/lipid_kinase"/>
</dbReference>
<sequence length="296" mass="31224">MRLALIVNPQAGRGHAVRVGAAAERALRAAGAEVTLLVGESAEQTRSLARRAVRAQSDGIVVVGGDGTLTGIVDVLAQSGKPITLVPAGTGNDLARSLGIPTRDPRTAALAAIHGRARTIDLGTVSSRGSERVFLTVAALGFDAKVSERTNALRRPRGPLRYYLALVIELVRLRPVVFRVSIDGGSAQVRPGTLLAVGNTRSYGGGMPICPGADPDDGHLDVVHVAPVSRARLVRLFPLLLRGRHLRRPEVRHERATSVRVSAPDLVVYADGERVGVGECSIGVRPAAVTMMIPRE</sequence>
<evidence type="ECO:0000256" key="8">
    <source>
        <dbReference type="ARBA" id="ARBA00022840"/>
    </source>
</evidence>
<name>A0ABR8W809_9MICO</name>
<evidence type="ECO:0000313" key="14">
    <source>
        <dbReference type="EMBL" id="MBD8013157.1"/>
    </source>
</evidence>
<keyword evidence="8" id="KW-0067">ATP-binding</keyword>
<evidence type="ECO:0000256" key="12">
    <source>
        <dbReference type="ARBA" id="ARBA00023264"/>
    </source>
</evidence>
<keyword evidence="9" id="KW-0460">Magnesium</keyword>
<protein>
    <submittedName>
        <fullName evidence="14">YegS/Rv2252/BmrU family lipid kinase</fullName>
    </submittedName>
</protein>
<dbReference type="PROSITE" id="PS50146">
    <property type="entry name" value="DAGK"/>
    <property type="match status" value="1"/>
</dbReference>
<evidence type="ECO:0000256" key="4">
    <source>
        <dbReference type="ARBA" id="ARBA00022679"/>
    </source>
</evidence>
<dbReference type="Proteomes" id="UP000611521">
    <property type="component" value="Unassembled WGS sequence"/>
</dbReference>
<keyword evidence="7 14" id="KW-0418">Kinase</keyword>
<dbReference type="SUPFAM" id="SSF111331">
    <property type="entry name" value="NAD kinase/diacylglycerol kinase-like"/>
    <property type="match status" value="1"/>
</dbReference>
<keyword evidence="6" id="KW-0547">Nucleotide-binding</keyword>
<dbReference type="Pfam" id="PF19279">
    <property type="entry name" value="YegS_C"/>
    <property type="match status" value="1"/>
</dbReference>
<evidence type="ECO:0000256" key="1">
    <source>
        <dbReference type="ARBA" id="ARBA00001946"/>
    </source>
</evidence>
<evidence type="ECO:0000256" key="7">
    <source>
        <dbReference type="ARBA" id="ARBA00022777"/>
    </source>
</evidence>
<dbReference type="NCBIfam" id="TIGR00147">
    <property type="entry name" value="YegS/Rv2252/BmrU family lipid kinase"/>
    <property type="match status" value="1"/>
</dbReference>
<gene>
    <name evidence="14" type="ORF">H9633_12745</name>
</gene>
<evidence type="ECO:0000256" key="2">
    <source>
        <dbReference type="ARBA" id="ARBA00005983"/>
    </source>
</evidence>
<feature type="domain" description="DAGKc" evidence="13">
    <location>
        <begin position="1"/>
        <end position="129"/>
    </location>
</feature>